<reference evidence="3" key="1">
    <citation type="journal article" date="2019" name="Int. J. Syst. Evol. Microbiol.">
        <title>The Global Catalogue of Microorganisms (GCM) 10K type strain sequencing project: providing services to taxonomists for standard genome sequencing and annotation.</title>
        <authorList>
            <consortium name="The Broad Institute Genomics Platform"/>
            <consortium name="The Broad Institute Genome Sequencing Center for Infectious Disease"/>
            <person name="Wu L."/>
            <person name="Ma J."/>
        </authorList>
    </citation>
    <scope>NUCLEOTIDE SEQUENCE [LARGE SCALE GENOMIC DNA]</scope>
    <source>
        <strain evidence="3">JCM 18531</strain>
    </source>
</reference>
<keyword evidence="1" id="KW-0812">Transmembrane</keyword>
<gene>
    <name evidence="2" type="ORF">GCM10023349_31760</name>
</gene>
<evidence type="ECO:0000313" key="2">
    <source>
        <dbReference type="EMBL" id="GAA4710479.1"/>
    </source>
</evidence>
<dbReference type="EMBL" id="BAABKM010000002">
    <property type="protein sequence ID" value="GAA4710479.1"/>
    <property type="molecule type" value="Genomic_DNA"/>
</dbReference>
<comment type="caution">
    <text evidence="2">The sequence shown here is derived from an EMBL/GenBank/DDBJ whole genome shotgun (WGS) entry which is preliminary data.</text>
</comment>
<name>A0ABP8XM06_9ACTN</name>
<organism evidence="2 3">
    <name type="scientific">Nocardioides conyzicola</name>
    <dbReference type="NCBI Taxonomy" id="1651781"/>
    <lineage>
        <taxon>Bacteria</taxon>
        <taxon>Bacillati</taxon>
        <taxon>Actinomycetota</taxon>
        <taxon>Actinomycetes</taxon>
        <taxon>Propionibacteriales</taxon>
        <taxon>Nocardioidaceae</taxon>
        <taxon>Nocardioides</taxon>
    </lineage>
</organism>
<accession>A0ABP8XM06</accession>
<dbReference type="Proteomes" id="UP001499974">
    <property type="component" value="Unassembled WGS sequence"/>
</dbReference>
<keyword evidence="1" id="KW-0472">Membrane</keyword>
<evidence type="ECO:0000256" key="1">
    <source>
        <dbReference type="SAM" id="Phobius"/>
    </source>
</evidence>
<dbReference type="RefSeq" id="WP_345522361.1">
    <property type="nucleotide sequence ID" value="NZ_BAABKM010000002.1"/>
</dbReference>
<evidence type="ECO:0000313" key="3">
    <source>
        <dbReference type="Proteomes" id="UP001499974"/>
    </source>
</evidence>
<feature type="transmembrane region" description="Helical" evidence="1">
    <location>
        <begin position="16"/>
        <end position="35"/>
    </location>
</feature>
<proteinExistence type="predicted"/>
<keyword evidence="3" id="KW-1185">Reference proteome</keyword>
<protein>
    <recommendedName>
        <fullName evidence="4">ABC transporter permease</fullName>
    </recommendedName>
</protein>
<keyword evidence="1" id="KW-1133">Transmembrane helix</keyword>
<sequence>MTAPALAVGDGSADLLPRWAALLVLLGYAGVLAVVGRTTTLRRDIG</sequence>
<evidence type="ECO:0008006" key="4">
    <source>
        <dbReference type="Google" id="ProtNLM"/>
    </source>
</evidence>